<dbReference type="PANTHER" id="PTHR37814:SF1">
    <property type="entry name" value="MEMBRANE PROTEIN"/>
    <property type="match status" value="1"/>
</dbReference>
<keyword evidence="1" id="KW-0472">Membrane</keyword>
<accession>A0A3G2RAR4</accession>
<keyword evidence="1" id="KW-1133">Transmembrane helix</keyword>
<evidence type="ECO:0008006" key="4">
    <source>
        <dbReference type="Google" id="ProtNLM"/>
    </source>
</evidence>
<dbReference type="PANTHER" id="PTHR37814">
    <property type="entry name" value="CONSERVED MEMBRANE PROTEIN"/>
    <property type="match status" value="1"/>
</dbReference>
<gene>
    <name evidence="2" type="ORF">D2962_17205</name>
</gene>
<organism evidence="2 3">
    <name type="scientific">Biomaibacter acetigenes</name>
    <dbReference type="NCBI Taxonomy" id="2316383"/>
    <lineage>
        <taxon>Bacteria</taxon>
        <taxon>Bacillati</taxon>
        <taxon>Bacillota</taxon>
        <taxon>Clostridia</taxon>
        <taxon>Thermosediminibacterales</taxon>
        <taxon>Tepidanaerobacteraceae</taxon>
        <taxon>Biomaibacter</taxon>
    </lineage>
</organism>
<feature type="transmembrane region" description="Helical" evidence="1">
    <location>
        <begin position="212"/>
        <end position="239"/>
    </location>
</feature>
<protein>
    <recommendedName>
        <fullName evidence="4">Transporter</fullName>
    </recommendedName>
</protein>
<dbReference type="RefSeq" id="WP_122015675.1">
    <property type="nucleotide sequence ID" value="NZ_CP033169.1"/>
</dbReference>
<feature type="transmembrane region" description="Helical" evidence="1">
    <location>
        <begin position="144"/>
        <end position="161"/>
    </location>
</feature>
<keyword evidence="3" id="KW-1185">Reference proteome</keyword>
<feature type="transmembrane region" description="Helical" evidence="1">
    <location>
        <begin position="259"/>
        <end position="283"/>
    </location>
</feature>
<feature type="transmembrane region" description="Helical" evidence="1">
    <location>
        <begin position="295"/>
        <end position="313"/>
    </location>
</feature>
<dbReference type="KEGG" id="bacg:D2962_17205"/>
<name>A0A3G2RAR4_9FIRM</name>
<evidence type="ECO:0000313" key="3">
    <source>
        <dbReference type="Proteomes" id="UP000280960"/>
    </source>
</evidence>
<proteinExistence type="predicted"/>
<dbReference type="AlphaFoldDB" id="A0A3G2RAR4"/>
<feature type="transmembrane region" description="Helical" evidence="1">
    <location>
        <begin position="41"/>
        <end position="62"/>
    </location>
</feature>
<keyword evidence="1" id="KW-0812">Transmembrane</keyword>
<dbReference type="InterPro" id="IPR038728">
    <property type="entry name" value="YkvI-like"/>
</dbReference>
<dbReference type="EMBL" id="CP033169">
    <property type="protein sequence ID" value="AYO32108.1"/>
    <property type="molecule type" value="Genomic_DNA"/>
</dbReference>
<feature type="transmembrane region" description="Helical" evidence="1">
    <location>
        <begin position="181"/>
        <end position="200"/>
    </location>
</feature>
<feature type="transmembrane region" description="Helical" evidence="1">
    <location>
        <begin position="114"/>
        <end position="132"/>
    </location>
</feature>
<sequence>MSLRDWVDLGFIYAGTLIGAGFASGQEIMRFFTVYGKMGLAGIVITCILFFFLGSFILSLAIRHQSVSIRDILLPFSGKKLMLLFELISDLFLLGGYYIMLSGCGAVLWEGMKIPYLPAVIFLCIGCVLWLKNGVNGLAGFNRVMVPVMVILTFLIGYHGLEGFKDMASLMEMVPSAGKGWLFSALVYVSFNMTSGCVVLSSLGTYTKKPGVVYGASFIASVTLFVMATLLYLMTSAYFRELSGVEIPLMHIASTLNMSLYWASVIILLCAMLTTALSFGFAFAQSVSRKFRISFDHALLGLFLGVPFTSWGFSNLIGFIYPLFGIVGIFFAFLLLCRRFFSFKIE</sequence>
<feature type="transmembrane region" description="Helical" evidence="1">
    <location>
        <begin position="319"/>
        <end position="337"/>
    </location>
</feature>
<feature type="transmembrane region" description="Helical" evidence="1">
    <location>
        <begin position="83"/>
        <end position="108"/>
    </location>
</feature>
<evidence type="ECO:0000313" key="2">
    <source>
        <dbReference type="EMBL" id="AYO32108.1"/>
    </source>
</evidence>
<reference evidence="2 3" key="1">
    <citation type="submission" date="2018-10" db="EMBL/GenBank/DDBJ databases">
        <authorList>
            <person name="Zhang X."/>
        </authorList>
    </citation>
    <scope>NUCLEOTIDE SEQUENCE [LARGE SCALE GENOMIC DNA]</scope>
    <source>
        <strain evidence="2 3">SK-G1</strain>
    </source>
</reference>
<evidence type="ECO:0000256" key="1">
    <source>
        <dbReference type="SAM" id="Phobius"/>
    </source>
</evidence>
<dbReference type="Proteomes" id="UP000280960">
    <property type="component" value="Chromosome"/>
</dbReference>